<sequence>MSVEFLGLKAFWSGFPSISGAGLDVKAHGGDQGARTERSTRGGRAGQRPVHFGRASFGA</sequence>
<feature type="region of interest" description="Disordered" evidence="1">
    <location>
        <begin position="26"/>
        <end position="59"/>
    </location>
</feature>
<protein>
    <submittedName>
        <fullName evidence="2">Uncharacterized protein</fullName>
    </submittedName>
</protein>
<evidence type="ECO:0000313" key="3">
    <source>
        <dbReference type="Proteomes" id="UP000195880"/>
    </source>
</evidence>
<accession>A0A1Z1WDZ5</accession>
<proteinExistence type="predicted"/>
<keyword evidence="3" id="KW-1185">Reference proteome</keyword>
<dbReference type="KEGG" id="salf:SMD44_04031"/>
<dbReference type="AlphaFoldDB" id="A0A1Z1WDZ5"/>
<evidence type="ECO:0000256" key="1">
    <source>
        <dbReference type="SAM" id="MobiDB-lite"/>
    </source>
</evidence>
<reference evidence="2 3" key="1">
    <citation type="submission" date="2017-05" db="EMBL/GenBank/DDBJ databases">
        <title>Streptomyces alboflavus Genome sequencing and assembly.</title>
        <authorList>
            <person name="Wang Y."/>
            <person name="Du B."/>
            <person name="Ding Y."/>
            <person name="Liu H."/>
            <person name="Hou Q."/>
            <person name="Liu K."/>
            <person name="Wang C."/>
            <person name="Yao L."/>
        </authorList>
    </citation>
    <scope>NUCLEOTIDE SEQUENCE [LARGE SCALE GENOMIC DNA]</scope>
    <source>
        <strain evidence="2 3">MDJK44</strain>
    </source>
</reference>
<dbReference type="EMBL" id="CP021748">
    <property type="protein sequence ID" value="ARX84588.1"/>
    <property type="molecule type" value="Genomic_DNA"/>
</dbReference>
<organism evidence="2 3">
    <name type="scientific">Streptomyces alboflavus</name>
    <dbReference type="NCBI Taxonomy" id="67267"/>
    <lineage>
        <taxon>Bacteria</taxon>
        <taxon>Bacillati</taxon>
        <taxon>Actinomycetota</taxon>
        <taxon>Actinomycetes</taxon>
        <taxon>Kitasatosporales</taxon>
        <taxon>Streptomycetaceae</taxon>
        <taxon>Streptomyces</taxon>
    </lineage>
</organism>
<feature type="compositionally biased region" description="Basic and acidic residues" evidence="1">
    <location>
        <begin position="26"/>
        <end position="40"/>
    </location>
</feature>
<gene>
    <name evidence="2" type="ORF">SMD44_04031</name>
</gene>
<name>A0A1Z1WDZ5_9ACTN</name>
<evidence type="ECO:0000313" key="2">
    <source>
        <dbReference type="EMBL" id="ARX84588.1"/>
    </source>
</evidence>
<dbReference type="Proteomes" id="UP000195880">
    <property type="component" value="Chromosome"/>
</dbReference>